<feature type="domain" description="Aminotransferase class I/classII large" evidence="7">
    <location>
        <begin position="28"/>
        <end position="376"/>
    </location>
</feature>
<dbReference type="SUPFAM" id="SSF53383">
    <property type="entry name" value="PLP-dependent transferases"/>
    <property type="match status" value="1"/>
</dbReference>
<dbReference type="InterPro" id="IPR015422">
    <property type="entry name" value="PyrdxlP-dep_Trfase_small"/>
</dbReference>
<dbReference type="InterPro" id="IPR001917">
    <property type="entry name" value="Aminotrans_II_pyridoxalP_BS"/>
</dbReference>
<proteinExistence type="inferred from homology"/>
<dbReference type="RefSeq" id="WP_148868689.1">
    <property type="nucleotide sequence ID" value="NZ_VNIA01000001.1"/>
</dbReference>
<evidence type="ECO:0000256" key="5">
    <source>
        <dbReference type="ARBA" id="ARBA00022898"/>
    </source>
</evidence>
<keyword evidence="4" id="KW-0808">Transferase</keyword>
<dbReference type="PROSITE" id="PS00599">
    <property type="entry name" value="AA_TRANSFER_CLASS_2"/>
    <property type="match status" value="1"/>
</dbReference>
<evidence type="ECO:0000256" key="3">
    <source>
        <dbReference type="ARBA" id="ARBA00010008"/>
    </source>
</evidence>
<organism evidence="8 9">
    <name type="scientific">Tenacibaculum adriaticum</name>
    <dbReference type="NCBI Taxonomy" id="413713"/>
    <lineage>
        <taxon>Bacteria</taxon>
        <taxon>Pseudomonadati</taxon>
        <taxon>Bacteroidota</taxon>
        <taxon>Flavobacteriia</taxon>
        <taxon>Flavobacteriales</taxon>
        <taxon>Flavobacteriaceae</taxon>
        <taxon>Tenacibaculum</taxon>
    </lineage>
</organism>
<dbReference type="Proteomes" id="UP000323136">
    <property type="component" value="Unassembled WGS sequence"/>
</dbReference>
<evidence type="ECO:0000313" key="9">
    <source>
        <dbReference type="Proteomes" id="UP000323136"/>
    </source>
</evidence>
<dbReference type="GO" id="GO:0016740">
    <property type="term" value="F:transferase activity"/>
    <property type="evidence" value="ECO:0007669"/>
    <property type="project" value="UniProtKB-KW"/>
</dbReference>
<reference evidence="8 9" key="1">
    <citation type="submission" date="2019-07" db="EMBL/GenBank/DDBJ databases">
        <title>Genomic Encyclopedia of Type Strains, Phase IV (KMG-IV): sequencing the most valuable type-strain genomes for metagenomic binning, comparative biology and taxonomic classification.</title>
        <authorList>
            <person name="Goeker M."/>
        </authorList>
    </citation>
    <scope>NUCLEOTIDE SEQUENCE [LARGE SCALE GENOMIC DNA]</scope>
    <source>
        <strain evidence="8 9">DSM 18961</strain>
    </source>
</reference>
<sequence>MHFPKKLQNKVQQREENNTLRSLKNTINLIDFSSNDYLGFAKSEVIFEKTHQFLIDKNIKINGATGSRLLSGNHFLHTELEKHLSNFHNSESALIFNSGYDASLGFFSSILQRGDIILFDEYIHASIRDGIQLSNAKSFKFKHNNIEELEKLLIRHSNSITETQLNVYIVTESIFSMDGDTPDLIKINNICKKHNALLIIDEAHALGVFGLNGCGLSQHLNLEKDIFARIVTFGKGLGCHGAVILGSEKLTQYLVNFARSFIYTTGLSPHSLATIKIAYEELNNSIINKLHQNIHHFKTEIKRLSLSERFIESNSAIHCCVISGNTRTQNIAEKLQQKGFDIKPILSPTVSEGKERLRFCLHSYNSTKEITNLLENLATFVN</sequence>
<comment type="cofactor">
    <cofactor evidence="1 6">
        <name>pyridoxal 5'-phosphate</name>
        <dbReference type="ChEBI" id="CHEBI:597326"/>
    </cofactor>
</comment>
<dbReference type="InterPro" id="IPR050087">
    <property type="entry name" value="AON_synthase_class-II"/>
</dbReference>
<dbReference type="Gene3D" id="3.90.1150.10">
    <property type="entry name" value="Aspartate Aminotransferase, domain 1"/>
    <property type="match status" value="1"/>
</dbReference>
<dbReference type="InterPro" id="IPR004839">
    <property type="entry name" value="Aminotransferase_I/II_large"/>
</dbReference>
<keyword evidence="9" id="KW-1185">Reference proteome</keyword>
<comment type="caution">
    <text evidence="8">The sequence shown here is derived from an EMBL/GenBank/DDBJ whole genome shotgun (WGS) entry which is preliminary data.</text>
</comment>
<comment type="pathway">
    <text evidence="2">Lipid metabolism.</text>
</comment>
<evidence type="ECO:0000256" key="1">
    <source>
        <dbReference type="ARBA" id="ARBA00001933"/>
    </source>
</evidence>
<dbReference type="InterPro" id="IPR015421">
    <property type="entry name" value="PyrdxlP-dep_Trfase_major"/>
</dbReference>
<dbReference type="OrthoDB" id="9807157at2"/>
<dbReference type="PANTHER" id="PTHR13693">
    <property type="entry name" value="CLASS II AMINOTRANSFERASE/8-AMINO-7-OXONONANOATE SYNTHASE"/>
    <property type="match status" value="1"/>
</dbReference>
<evidence type="ECO:0000259" key="7">
    <source>
        <dbReference type="Pfam" id="PF00155"/>
    </source>
</evidence>
<name>A0A5S5DXK9_9FLAO</name>
<evidence type="ECO:0000313" key="8">
    <source>
        <dbReference type="EMBL" id="TYP99998.1"/>
    </source>
</evidence>
<evidence type="ECO:0000256" key="6">
    <source>
        <dbReference type="RuleBase" id="RU003693"/>
    </source>
</evidence>
<accession>A0A5S5DXK9</accession>
<evidence type="ECO:0000256" key="2">
    <source>
        <dbReference type="ARBA" id="ARBA00005189"/>
    </source>
</evidence>
<dbReference type="Gene3D" id="3.40.640.10">
    <property type="entry name" value="Type I PLP-dependent aspartate aminotransferase-like (Major domain)"/>
    <property type="match status" value="1"/>
</dbReference>
<keyword evidence="5 6" id="KW-0663">Pyridoxal phosphate</keyword>
<protein>
    <submittedName>
        <fullName evidence="8">8-amino-7-oxononanoate synthase</fullName>
    </submittedName>
</protein>
<dbReference type="EMBL" id="VNIA01000001">
    <property type="protein sequence ID" value="TYP99998.1"/>
    <property type="molecule type" value="Genomic_DNA"/>
</dbReference>
<gene>
    <name evidence="8" type="ORF">C7447_101606</name>
</gene>
<dbReference type="GO" id="GO:0030170">
    <property type="term" value="F:pyridoxal phosphate binding"/>
    <property type="evidence" value="ECO:0007669"/>
    <property type="project" value="InterPro"/>
</dbReference>
<dbReference type="PANTHER" id="PTHR13693:SF77">
    <property type="entry name" value="8-AMINO-7-OXONONANOATE SYNTHASE"/>
    <property type="match status" value="1"/>
</dbReference>
<dbReference type="Pfam" id="PF00155">
    <property type="entry name" value="Aminotran_1_2"/>
    <property type="match status" value="1"/>
</dbReference>
<dbReference type="AlphaFoldDB" id="A0A5S5DXK9"/>
<comment type="similarity">
    <text evidence="3">Belongs to the class-II pyridoxal-phosphate-dependent aminotransferase family. BioF subfamily.</text>
</comment>
<dbReference type="GO" id="GO:0009102">
    <property type="term" value="P:biotin biosynthetic process"/>
    <property type="evidence" value="ECO:0007669"/>
    <property type="project" value="TreeGrafter"/>
</dbReference>
<evidence type="ECO:0000256" key="4">
    <source>
        <dbReference type="ARBA" id="ARBA00022679"/>
    </source>
</evidence>
<dbReference type="InterPro" id="IPR015424">
    <property type="entry name" value="PyrdxlP-dep_Trfase"/>
</dbReference>